<name>A0A1L7D3W2_9CORY</name>
<proteinExistence type="predicted"/>
<protein>
    <submittedName>
        <fullName evidence="1">Uncharacterized protein</fullName>
    </submittedName>
</protein>
<organism evidence="1 2">
    <name type="scientific">Corynebacterium phocae</name>
    <dbReference type="NCBI Taxonomy" id="161895"/>
    <lineage>
        <taxon>Bacteria</taxon>
        <taxon>Bacillati</taxon>
        <taxon>Actinomycetota</taxon>
        <taxon>Actinomycetes</taxon>
        <taxon>Mycobacteriales</taxon>
        <taxon>Corynebacteriaceae</taxon>
        <taxon>Corynebacterium</taxon>
    </lineage>
</organism>
<dbReference type="RefSeq" id="WP_075734447.1">
    <property type="nucleotide sequence ID" value="NZ_CP009249.1"/>
</dbReference>
<dbReference type="OrthoDB" id="4811808at2"/>
<gene>
    <name evidence="1" type="ORF">CPHO_07135</name>
</gene>
<sequence length="128" mass="13787">MAELSDIQRAVNLRMAGVSYRDIGDRLGIDALEVEDMVARYLEAASAESADVRVRLDLARLDALLAGVWKLASRGDSTAVAQALKITGQRAQLLARLEDNGAVPEPELDCDSVADELAVIKFAYRQGG</sequence>
<reference evidence="1 2" key="1">
    <citation type="submission" date="2014-08" db="EMBL/GenBank/DDBJ databases">
        <title>Complete genome sequence of Corynebacterium phocae M408/89/1(T)(=DSM 44612(T)), isolated from the common seal (Phoca vitulina).</title>
        <authorList>
            <person name="Ruckert C."/>
            <person name="Albersmeier A."/>
            <person name="Winkler A."/>
            <person name="Kalinowski J."/>
        </authorList>
    </citation>
    <scope>NUCLEOTIDE SEQUENCE [LARGE SCALE GENOMIC DNA]</scope>
    <source>
        <strain evidence="1 2">M408/89/1</strain>
    </source>
</reference>
<keyword evidence="2" id="KW-1185">Reference proteome</keyword>
<dbReference type="STRING" id="161895.CPHO_07135"/>
<dbReference type="Proteomes" id="UP000185491">
    <property type="component" value="Chromosome"/>
</dbReference>
<dbReference type="KEGG" id="cpho:CPHO_07135"/>
<accession>A0A1L7D3W2</accession>
<dbReference type="AlphaFoldDB" id="A0A1L7D3W2"/>
<evidence type="ECO:0000313" key="2">
    <source>
        <dbReference type="Proteomes" id="UP000185491"/>
    </source>
</evidence>
<dbReference type="EMBL" id="CP009249">
    <property type="protein sequence ID" value="APT92701.1"/>
    <property type="molecule type" value="Genomic_DNA"/>
</dbReference>
<evidence type="ECO:0000313" key="1">
    <source>
        <dbReference type="EMBL" id="APT92701.1"/>
    </source>
</evidence>